<comment type="subcellular location">
    <subcellularLocation>
        <location evidence="1">Membrane</location>
        <topology evidence="1">Multi-pass membrane protein</topology>
    </subcellularLocation>
</comment>
<evidence type="ECO:0000256" key="2">
    <source>
        <dbReference type="ARBA" id="ARBA00022692"/>
    </source>
</evidence>
<evidence type="ECO:0000256" key="4">
    <source>
        <dbReference type="ARBA" id="ARBA00023136"/>
    </source>
</evidence>
<dbReference type="Pfam" id="PF09685">
    <property type="entry name" value="MamF_MmsF"/>
    <property type="match status" value="1"/>
</dbReference>
<evidence type="ECO:0000313" key="6">
    <source>
        <dbReference type="EMBL" id="ACN23813.1"/>
    </source>
</evidence>
<keyword evidence="2 5" id="KW-0812">Transmembrane</keyword>
<dbReference type="InterPro" id="IPR019109">
    <property type="entry name" value="MamF_MmsF"/>
</dbReference>
<keyword evidence="3 5" id="KW-1133">Transmembrane helix</keyword>
<organism evidence="6">
    <name type="scientific">Clostridium sp. enrichment culture clone 7-14</name>
    <dbReference type="NCBI Taxonomy" id="598552"/>
    <lineage>
        <taxon>Bacteria</taxon>
        <taxon>Bacillati</taxon>
        <taxon>Bacillota</taxon>
        <taxon>Clostridia</taxon>
        <taxon>Eubacteriales</taxon>
        <taxon>Clostridiaceae</taxon>
        <taxon>Clostridium</taxon>
        <taxon>environmental samples</taxon>
    </lineage>
</organism>
<proteinExistence type="predicted"/>
<evidence type="ECO:0000256" key="3">
    <source>
        <dbReference type="ARBA" id="ARBA00022989"/>
    </source>
</evidence>
<protein>
    <submittedName>
        <fullName evidence="6">Uncharacterized protein</fullName>
    </submittedName>
</protein>
<dbReference type="EMBL" id="FJ625861">
    <property type="protein sequence ID" value="ACN23813.1"/>
    <property type="molecule type" value="Genomic_DNA"/>
</dbReference>
<dbReference type="AlphaFoldDB" id="C0KTC7"/>
<reference evidence="6" key="1">
    <citation type="journal article" date="2010" name="PLoS ONE">
        <title>Phylogenetic Evidence for Lateral Gene Transfer in the Intestine of Marine Iguanas.</title>
        <authorList>
            <person name="Nelson D.M."/>
            <person name="Cann I.K.O."/>
            <person name="Altermann E."/>
            <person name="Mackie R.I."/>
        </authorList>
    </citation>
    <scope>NUCLEOTIDE SEQUENCE</scope>
</reference>
<evidence type="ECO:0000256" key="1">
    <source>
        <dbReference type="ARBA" id="ARBA00004141"/>
    </source>
</evidence>
<feature type="transmembrane region" description="Helical" evidence="5">
    <location>
        <begin position="41"/>
        <end position="63"/>
    </location>
</feature>
<evidence type="ECO:0000256" key="5">
    <source>
        <dbReference type="SAM" id="Phobius"/>
    </source>
</evidence>
<accession>C0KTC7</accession>
<name>C0KTC7_9CLOT</name>
<keyword evidence="4 5" id="KW-0472">Membrane</keyword>
<sequence>MEAAFMDRKTTGIVAYLTWIGLVIALVLGDREGAKFHINQALVIWLAGLLGFIPCIGWVWAIFCFICAVMGCISAINGEEKEVPLLGQIKLLK</sequence>
<feature type="transmembrane region" description="Helical" evidence="5">
    <location>
        <begin position="12"/>
        <end position="29"/>
    </location>
</feature>